<gene>
    <name evidence="10" type="ORF">NCTC6133_00190</name>
</gene>
<dbReference type="PANTHER" id="PTHR30588">
    <property type="entry name" value="BRANCHED-CHAIN AMINO ACID TRANSPORT SYSTEM 2 CARRIER PROTEIN"/>
    <property type="match status" value="1"/>
</dbReference>
<dbReference type="GO" id="GO:0005304">
    <property type="term" value="F:L-valine transmembrane transporter activity"/>
    <property type="evidence" value="ECO:0007669"/>
    <property type="project" value="TreeGrafter"/>
</dbReference>
<comment type="similarity">
    <text evidence="2 9">Belongs to the branched chain amino acid transporter family.</text>
</comment>
<proteinExistence type="inferred from homology"/>
<evidence type="ECO:0000256" key="7">
    <source>
        <dbReference type="ARBA" id="ARBA00022989"/>
    </source>
</evidence>
<reference evidence="10 11" key="1">
    <citation type="submission" date="2018-06" db="EMBL/GenBank/DDBJ databases">
        <authorList>
            <consortium name="Pathogen Informatics"/>
            <person name="Doyle S."/>
        </authorList>
    </citation>
    <scope>NUCLEOTIDE SEQUENCE [LARGE SCALE GENOMIC DNA]</scope>
    <source>
        <strain evidence="10 11">NCTC6133</strain>
    </source>
</reference>
<keyword evidence="5 9" id="KW-0812">Transmembrane</keyword>
<keyword evidence="4" id="KW-1003">Cell membrane</keyword>
<dbReference type="GO" id="GO:0015190">
    <property type="term" value="F:L-leucine transmembrane transporter activity"/>
    <property type="evidence" value="ECO:0007669"/>
    <property type="project" value="TreeGrafter"/>
</dbReference>
<comment type="function">
    <text evidence="9">Component of the transport system for branched-chain amino acids.</text>
</comment>
<keyword evidence="7 9" id="KW-1133">Transmembrane helix</keyword>
<comment type="caution">
    <text evidence="9">Lacks conserved residue(s) required for the propagation of feature annotation.</text>
</comment>
<dbReference type="GO" id="GO:0015820">
    <property type="term" value="P:L-leucine transport"/>
    <property type="evidence" value="ECO:0007669"/>
    <property type="project" value="TreeGrafter"/>
</dbReference>
<comment type="subcellular location">
    <subcellularLocation>
        <location evidence="1 9">Cell membrane</location>
        <topology evidence="1 9">Multi-pass membrane protein</topology>
    </subcellularLocation>
</comment>
<dbReference type="AlphaFoldDB" id="A0A380DIK4"/>
<keyword evidence="8 9" id="KW-0472">Membrane</keyword>
<evidence type="ECO:0000256" key="4">
    <source>
        <dbReference type="ARBA" id="ARBA00022475"/>
    </source>
</evidence>
<dbReference type="GO" id="GO:0015818">
    <property type="term" value="P:isoleucine transport"/>
    <property type="evidence" value="ECO:0007669"/>
    <property type="project" value="TreeGrafter"/>
</dbReference>
<dbReference type="Proteomes" id="UP000255091">
    <property type="component" value="Unassembled WGS sequence"/>
</dbReference>
<evidence type="ECO:0000313" key="11">
    <source>
        <dbReference type="Proteomes" id="UP000255091"/>
    </source>
</evidence>
<keyword evidence="6 9" id="KW-0029">Amino-acid transport</keyword>
<protein>
    <recommendedName>
        <fullName evidence="9">Branched-chain amino acid transport system carrier protein</fullName>
    </recommendedName>
</protein>
<evidence type="ECO:0000256" key="5">
    <source>
        <dbReference type="ARBA" id="ARBA00022692"/>
    </source>
</evidence>
<keyword evidence="3 9" id="KW-0813">Transport</keyword>
<dbReference type="PANTHER" id="PTHR30588:SF0">
    <property type="entry name" value="BRANCHED-CHAIN AMINO ACID PERMEASE BRNQ"/>
    <property type="match status" value="1"/>
</dbReference>
<evidence type="ECO:0000256" key="9">
    <source>
        <dbReference type="RuleBase" id="RU362122"/>
    </source>
</evidence>
<evidence type="ECO:0000256" key="1">
    <source>
        <dbReference type="ARBA" id="ARBA00004651"/>
    </source>
</evidence>
<evidence type="ECO:0000256" key="8">
    <source>
        <dbReference type="ARBA" id="ARBA00023136"/>
    </source>
</evidence>
<dbReference type="Pfam" id="PF05525">
    <property type="entry name" value="Branch_AA_trans"/>
    <property type="match status" value="1"/>
</dbReference>
<evidence type="ECO:0000313" key="10">
    <source>
        <dbReference type="EMBL" id="SUK28932.1"/>
    </source>
</evidence>
<dbReference type="InterPro" id="IPR004685">
    <property type="entry name" value="Brnchd-chn_aa_trnsp_Livcs"/>
</dbReference>
<evidence type="ECO:0000256" key="2">
    <source>
        <dbReference type="ARBA" id="ARBA00008540"/>
    </source>
</evidence>
<sequence length="44" mass="4909">MKKKLTLKENMFIGSMLFGLFFGAGNLIFPIHLGQAAGSNVFYR</sequence>
<name>A0A380DIK4_STAAU</name>
<dbReference type="GO" id="GO:0015188">
    <property type="term" value="F:L-isoleucine transmembrane transporter activity"/>
    <property type="evidence" value="ECO:0007669"/>
    <property type="project" value="TreeGrafter"/>
</dbReference>
<accession>A0A380DIK4</accession>
<evidence type="ECO:0000256" key="3">
    <source>
        <dbReference type="ARBA" id="ARBA00022448"/>
    </source>
</evidence>
<organism evidence="10 11">
    <name type="scientific">Staphylococcus aureus</name>
    <dbReference type="NCBI Taxonomy" id="1280"/>
    <lineage>
        <taxon>Bacteria</taxon>
        <taxon>Bacillati</taxon>
        <taxon>Bacillota</taxon>
        <taxon>Bacilli</taxon>
        <taxon>Bacillales</taxon>
        <taxon>Staphylococcaceae</taxon>
        <taxon>Staphylococcus</taxon>
    </lineage>
</organism>
<dbReference type="GO" id="GO:0005886">
    <property type="term" value="C:plasma membrane"/>
    <property type="evidence" value="ECO:0007669"/>
    <property type="project" value="UniProtKB-SubCell"/>
</dbReference>
<feature type="transmembrane region" description="Helical" evidence="9">
    <location>
        <begin position="12"/>
        <end position="33"/>
    </location>
</feature>
<dbReference type="EMBL" id="UHAP01000001">
    <property type="protein sequence ID" value="SUK28932.1"/>
    <property type="molecule type" value="Genomic_DNA"/>
</dbReference>
<evidence type="ECO:0000256" key="6">
    <source>
        <dbReference type="ARBA" id="ARBA00022970"/>
    </source>
</evidence>